<comment type="caution">
    <text evidence="1">The sequence shown here is derived from an EMBL/GenBank/DDBJ whole genome shotgun (WGS) entry which is preliminary data.</text>
</comment>
<proteinExistence type="predicted"/>
<evidence type="ECO:0000313" key="2">
    <source>
        <dbReference type="Proteomes" id="UP001627154"/>
    </source>
</evidence>
<protein>
    <submittedName>
        <fullName evidence="1">Uncharacterized protein</fullName>
    </submittedName>
</protein>
<dbReference type="AlphaFoldDB" id="A0ABD2X4Z3"/>
<dbReference type="EMBL" id="JBJJXI010000054">
    <property type="protein sequence ID" value="KAL3399943.1"/>
    <property type="molecule type" value="Genomic_DNA"/>
</dbReference>
<accession>A0ABD2X4Z3</accession>
<keyword evidence="2" id="KW-1185">Reference proteome</keyword>
<sequence length="75" mass="8720">MEKIGKIYFGAFYIPARLSEDAVRMLYITSKEDIMQIITFKLRCTGTYRYRQADGGKKFIRFSAPHSPIYICAQT</sequence>
<dbReference type="Proteomes" id="UP001627154">
    <property type="component" value="Unassembled WGS sequence"/>
</dbReference>
<gene>
    <name evidence="1" type="ORF">TKK_006573</name>
</gene>
<reference evidence="1 2" key="1">
    <citation type="journal article" date="2024" name="bioRxiv">
        <title>A reference genome for Trichogramma kaykai: A tiny desert-dwelling parasitoid wasp with competing sex-ratio distorters.</title>
        <authorList>
            <person name="Culotta J."/>
            <person name="Lindsey A.R."/>
        </authorList>
    </citation>
    <scope>NUCLEOTIDE SEQUENCE [LARGE SCALE GENOMIC DNA]</scope>
    <source>
        <strain evidence="1 2">KSX58</strain>
    </source>
</reference>
<organism evidence="1 2">
    <name type="scientific">Trichogramma kaykai</name>
    <dbReference type="NCBI Taxonomy" id="54128"/>
    <lineage>
        <taxon>Eukaryota</taxon>
        <taxon>Metazoa</taxon>
        <taxon>Ecdysozoa</taxon>
        <taxon>Arthropoda</taxon>
        <taxon>Hexapoda</taxon>
        <taxon>Insecta</taxon>
        <taxon>Pterygota</taxon>
        <taxon>Neoptera</taxon>
        <taxon>Endopterygota</taxon>
        <taxon>Hymenoptera</taxon>
        <taxon>Apocrita</taxon>
        <taxon>Proctotrupomorpha</taxon>
        <taxon>Chalcidoidea</taxon>
        <taxon>Trichogrammatidae</taxon>
        <taxon>Trichogramma</taxon>
    </lineage>
</organism>
<evidence type="ECO:0000313" key="1">
    <source>
        <dbReference type="EMBL" id="KAL3399943.1"/>
    </source>
</evidence>
<name>A0ABD2X4Z3_9HYME</name>